<dbReference type="Pfam" id="PF13507">
    <property type="entry name" value="GATase_5"/>
    <property type="match status" value="1"/>
</dbReference>
<evidence type="ECO:0000256" key="6">
    <source>
        <dbReference type="ARBA" id="ARBA00022842"/>
    </source>
</evidence>
<dbReference type="InterPro" id="IPR041609">
    <property type="entry name" value="PurL_linker"/>
</dbReference>
<dbReference type="PROSITE" id="PS51273">
    <property type="entry name" value="GATASE_TYPE_1"/>
    <property type="match status" value="1"/>
</dbReference>
<dbReference type="SUPFAM" id="SSF56042">
    <property type="entry name" value="PurM C-terminal domain-like"/>
    <property type="match status" value="2"/>
</dbReference>
<comment type="caution">
    <text evidence="9">The sequence shown here is derived from an EMBL/GenBank/DDBJ whole genome shotgun (WGS) entry which is preliminary data.</text>
</comment>
<keyword evidence="4" id="KW-0658">Purine biosynthesis</keyword>
<accession>A0A133XVX4</accession>
<dbReference type="PATRIC" id="fig|1393034.3.peg.429"/>
<evidence type="ECO:0000256" key="3">
    <source>
        <dbReference type="ARBA" id="ARBA00022741"/>
    </source>
</evidence>
<keyword evidence="6" id="KW-0460">Magnesium</keyword>
<dbReference type="InterPro" id="IPR010918">
    <property type="entry name" value="PurM-like_C_dom"/>
</dbReference>
<dbReference type="STRING" id="1393034.HMPREF3192_00446"/>
<dbReference type="Gene3D" id="3.90.650.10">
    <property type="entry name" value="PurM-like C-terminal domain"/>
    <property type="match status" value="2"/>
</dbReference>
<dbReference type="Gene3D" id="3.30.1330.10">
    <property type="entry name" value="PurM-like, N-terminal domain"/>
    <property type="match status" value="2"/>
</dbReference>
<keyword evidence="5" id="KW-0067">ATP-binding</keyword>
<evidence type="ECO:0000256" key="2">
    <source>
        <dbReference type="ARBA" id="ARBA00022723"/>
    </source>
</evidence>
<protein>
    <submittedName>
        <fullName evidence="9">Phosphoribosylformylglycinamidine synthase</fullName>
    </submittedName>
</protein>
<dbReference type="NCBIfam" id="TIGR01857">
    <property type="entry name" value="FGAM-synthase"/>
    <property type="match status" value="1"/>
</dbReference>
<dbReference type="GO" id="GO:0006164">
    <property type="term" value="P:purine nucleotide biosynthetic process"/>
    <property type="evidence" value="ECO:0007669"/>
    <property type="project" value="UniProtKB-KW"/>
</dbReference>
<feature type="domain" description="PurM-like C-terminal" evidence="7">
    <location>
        <begin position="435"/>
        <end position="586"/>
    </location>
</feature>
<dbReference type="SUPFAM" id="SSF52317">
    <property type="entry name" value="Class I glutamine amidotransferase-like"/>
    <property type="match status" value="1"/>
</dbReference>
<dbReference type="CDD" id="cd02204">
    <property type="entry name" value="PurL_repeat2"/>
    <property type="match status" value="1"/>
</dbReference>
<evidence type="ECO:0000256" key="1">
    <source>
        <dbReference type="ARBA" id="ARBA00022598"/>
    </source>
</evidence>
<dbReference type="Gene3D" id="3.40.50.880">
    <property type="match status" value="1"/>
</dbReference>
<organism evidence="9 10">
    <name type="scientific">Atopobium deltae</name>
    <dbReference type="NCBI Taxonomy" id="1393034"/>
    <lineage>
        <taxon>Bacteria</taxon>
        <taxon>Bacillati</taxon>
        <taxon>Actinomycetota</taxon>
        <taxon>Coriobacteriia</taxon>
        <taxon>Coriobacteriales</taxon>
        <taxon>Atopobiaceae</taxon>
        <taxon>Atopobium</taxon>
    </lineage>
</organism>
<dbReference type="AlphaFoldDB" id="A0A133XVX4"/>
<dbReference type="GO" id="GO:0005524">
    <property type="term" value="F:ATP binding"/>
    <property type="evidence" value="ECO:0007669"/>
    <property type="project" value="UniProtKB-KW"/>
</dbReference>
<keyword evidence="2" id="KW-0479">Metal-binding</keyword>
<evidence type="ECO:0000259" key="7">
    <source>
        <dbReference type="Pfam" id="PF02769"/>
    </source>
</evidence>
<dbReference type="PANTHER" id="PTHR10099">
    <property type="entry name" value="PHOSPHORIBOSYLFORMYLGLYCINAMIDINE SYNTHASE"/>
    <property type="match status" value="1"/>
</dbReference>
<feature type="domain" description="Phosphoribosylformylglycinamidine synthase linker" evidence="8">
    <location>
        <begin position="184"/>
        <end position="227"/>
    </location>
</feature>
<dbReference type="OrthoDB" id="9804441at2"/>
<dbReference type="InterPro" id="IPR036921">
    <property type="entry name" value="PurM-like_N_sf"/>
</dbReference>
<evidence type="ECO:0000313" key="10">
    <source>
        <dbReference type="Proteomes" id="UP000070675"/>
    </source>
</evidence>
<dbReference type="RefSeq" id="WP_066304877.1">
    <property type="nucleotide sequence ID" value="NZ_KQ959487.1"/>
</dbReference>
<evidence type="ECO:0000256" key="4">
    <source>
        <dbReference type="ARBA" id="ARBA00022755"/>
    </source>
</evidence>
<dbReference type="Pfam" id="PF18072">
    <property type="entry name" value="FGAR-AT_linker"/>
    <property type="match status" value="1"/>
</dbReference>
<name>A0A133XVX4_9ACTN</name>
<evidence type="ECO:0000259" key="8">
    <source>
        <dbReference type="Pfam" id="PF18072"/>
    </source>
</evidence>
<sequence>MVLRVFVEKRPEFAGKAHALLGELQTILGIHQLKDLRIINRYDVEGISQELFERCIPLVFSEPQVDVATTALPATAHEADASFVVEFLPGQFDQRAESASECIQLISQGERPSVRSAKLYLLFGDLTGEDIRAIKHYVINPVEAREAPQQLPHTLQMQVKQPQPIKVLDDFCDLNASQLADFLDRHGLAMDLADLEFCQAYFKEEHRAPTITEIKVIDTYWSDHCRHTTFNTQLDEVACDDPRVEAAFKKYLELRRELGRDKKPVSLMDMGTIGAKYLKHTGQLRGLDESDEINACTVKVRVDVNGHDEDWLFLFKNETHNHPTEIEPFGGAATCIGGAIRDPLSGRSYVYQAMRITGAGDPFTPVEKTLPGKLPQRKIVTTAAAGYSSYGNQIGLATGEVHELYHPGYVAKHMELGAVVGATPQDHVRREEPAPDDCIILLGGRTGRDGIGGATGSSKAHTHESLEDCGAEVQKGNAPIERKLQRLFRRKDACQLIKRCNDFGAGGVSVAIGELACGLLVNLDAIPKKYEGLDGTELAISESQERMAVALDPRDIDEFMHYAHEENLEATVVAKVTQEKRLVMQWAGEKIVDISRAFLNSNGAPKHQNVHVAAQKAYRPAWSGAADAGEDTSTTGKRCFAERMEALVQDLNVACNKGLAERFDSTIGAATVLMPYGGSQQLTPALAMVAKLPVDGITNSCSGMSWGFNPYLSEADQYAGAYCAVAESLSKLVASGFKRENAYLTFQEYFERLGEDPARWGKPTASVLGALMAQLDLGVGSIGGKDSMSGSFEDLDVPATLVSFAVATGKVDHVTSPEFKAAGHHVIAVVPSYQADGITPEGSSLVQALDFVQKLIEKGVARSVSTPGYGGVAEALFKMCVGNRVGMSVDEHYSANALLHAAYGSFLVELSDEAMGAAGDEVASTDGHELKLPEAGEKITIAKLGMTTQSYCLKAAGSSIDLAHLQELWEGALENVYPYRSQTQTTKIIRYKAAATPKAAPTLALGAFTKPRVIIPVFPGTNCEYDSAQAFIRAGAAPQTFVINNLTPQAVAASSKALAQHIRESQIIMLPGGFSGGDEPDGSAKFITAFFRAPEVTEAVRELLQKRDGLILGICNGFQALIKLGLVPYGDIIDITNDCPTLTNNVIGRHQSRLVHTRICSTKSVWLSRCALDEVHTIAISHGEGRFVASDELVARLESAGQIATQYCDEKGTPGMGLDVNPNGSVFAIEGITSPDGRILGKMGHSERAGKVLYKNVTGNRYQPLFEGGVSYFSD</sequence>
<reference evidence="10" key="1">
    <citation type="submission" date="2016-01" db="EMBL/GenBank/DDBJ databases">
        <authorList>
            <person name="Mitreva M."/>
            <person name="Pepin K.H."/>
            <person name="Mihindukulasuriya K.A."/>
            <person name="Fulton R."/>
            <person name="Fronick C."/>
            <person name="O'Laughlin M."/>
            <person name="Miner T."/>
            <person name="Herter B."/>
            <person name="Rosa B.A."/>
            <person name="Cordes M."/>
            <person name="Tomlinson C."/>
            <person name="Wollam A."/>
            <person name="Palsikar V.B."/>
            <person name="Mardis E.R."/>
            <person name="Wilson R.K."/>
        </authorList>
    </citation>
    <scope>NUCLEOTIDE SEQUENCE [LARGE SCALE GENOMIC DNA]</scope>
    <source>
        <strain evidence="10">DNF00019</strain>
    </source>
</reference>
<dbReference type="GO" id="GO:0046872">
    <property type="term" value="F:metal ion binding"/>
    <property type="evidence" value="ECO:0007669"/>
    <property type="project" value="UniProtKB-KW"/>
</dbReference>
<dbReference type="Proteomes" id="UP000070675">
    <property type="component" value="Unassembled WGS sequence"/>
</dbReference>
<dbReference type="SUPFAM" id="SSF55326">
    <property type="entry name" value="PurM N-terminal domain-like"/>
    <property type="match status" value="2"/>
</dbReference>
<dbReference type="GO" id="GO:0005737">
    <property type="term" value="C:cytoplasm"/>
    <property type="evidence" value="ECO:0007669"/>
    <property type="project" value="TreeGrafter"/>
</dbReference>
<dbReference type="CDD" id="cd02203">
    <property type="entry name" value="PurL_repeat1"/>
    <property type="match status" value="1"/>
</dbReference>
<keyword evidence="3" id="KW-0547">Nucleotide-binding</keyword>
<evidence type="ECO:0000313" key="9">
    <source>
        <dbReference type="EMBL" id="KXB35081.1"/>
    </source>
</evidence>
<keyword evidence="1" id="KW-0436">Ligase</keyword>
<dbReference type="Pfam" id="PF02769">
    <property type="entry name" value="AIRS_C"/>
    <property type="match status" value="1"/>
</dbReference>
<dbReference type="EMBL" id="LSCR01000006">
    <property type="protein sequence ID" value="KXB35081.1"/>
    <property type="molecule type" value="Genomic_DNA"/>
</dbReference>
<dbReference type="SMART" id="SM01211">
    <property type="entry name" value="GATase_5"/>
    <property type="match status" value="1"/>
</dbReference>
<dbReference type="FunFam" id="3.30.1330.10:FF:000013">
    <property type="entry name" value="Phosphoribosylformylglycinamidine synthase"/>
    <property type="match status" value="1"/>
</dbReference>
<evidence type="ECO:0000256" key="5">
    <source>
        <dbReference type="ARBA" id="ARBA00022840"/>
    </source>
</evidence>
<gene>
    <name evidence="9" type="ORF">HMPREF3192_00446</name>
</gene>
<dbReference type="CDD" id="cd01740">
    <property type="entry name" value="GATase1_FGAR_AT"/>
    <property type="match status" value="1"/>
</dbReference>
<dbReference type="InterPro" id="IPR010141">
    <property type="entry name" value="FGAM_synthase"/>
</dbReference>
<dbReference type="InterPro" id="IPR036676">
    <property type="entry name" value="PurM-like_C_sf"/>
</dbReference>
<dbReference type="InterPro" id="IPR029062">
    <property type="entry name" value="Class_I_gatase-like"/>
</dbReference>
<dbReference type="PANTHER" id="PTHR10099:SF1">
    <property type="entry name" value="PHOSPHORIBOSYLFORMYLGLYCINAMIDINE SYNTHASE"/>
    <property type="match status" value="1"/>
</dbReference>
<keyword evidence="10" id="KW-1185">Reference proteome</keyword>
<proteinExistence type="predicted"/>
<dbReference type="GO" id="GO:0004642">
    <property type="term" value="F:phosphoribosylformylglycinamidine synthase activity"/>
    <property type="evidence" value="ECO:0007669"/>
    <property type="project" value="TreeGrafter"/>
</dbReference>